<dbReference type="EC" id="3.1.3.48" evidence="3"/>
<dbReference type="Gene3D" id="3.90.190.10">
    <property type="entry name" value="Protein tyrosine phosphatase superfamily"/>
    <property type="match status" value="1"/>
</dbReference>
<dbReference type="SUPFAM" id="SSF52799">
    <property type="entry name" value="(Phosphotyrosine protein) phosphatases II"/>
    <property type="match status" value="1"/>
</dbReference>
<dbReference type="PROSITE" id="PS00383">
    <property type="entry name" value="TYR_PHOSPHATASE_1"/>
    <property type="match status" value="1"/>
</dbReference>
<gene>
    <name evidence="3" type="ORF">GGR44_002413</name>
</gene>
<dbReference type="InterPro" id="IPR000387">
    <property type="entry name" value="Tyr_Pase_dom"/>
</dbReference>
<feature type="domain" description="Tyrosine specific protein phosphatases" evidence="2">
    <location>
        <begin position="133"/>
        <end position="157"/>
    </location>
</feature>
<organism evidence="3 4">
    <name type="scientific">Sphingobium fontiphilum</name>
    <dbReference type="NCBI Taxonomy" id="944425"/>
    <lineage>
        <taxon>Bacteria</taxon>
        <taxon>Pseudomonadati</taxon>
        <taxon>Pseudomonadota</taxon>
        <taxon>Alphaproteobacteria</taxon>
        <taxon>Sphingomonadales</taxon>
        <taxon>Sphingomonadaceae</taxon>
        <taxon>Sphingobium</taxon>
    </lineage>
</organism>
<evidence type="ECO:0000259" key="2">
    <source>
        <dbReference type="PROSITE" id="PS50056"/>
    </source>
</evidence>
<accession>A0A7W6DHB1</accession>
<comment type="similarity">
    <text evidence="1">Belongs to the protein-tyrosine phosphatase family.</text>
</comment>
<dbReference type="PANTHER" id="PTHR31126:SF1">
    <property type="entry name" value="TYROSINE SPECIFIC PROTEIN PHOSPHATASES DOMAIN-CONTAINING PROTEIN"/>
    <property type="match status" value="1"/>
</dbReference>
<keyword evidence="4" id="KW-1185">Reference proteome</keyword>
<dbReference type="InterPro" id="IPR016130">
    <property type="entry name" value="Tyr_Pase_AS"/>
</dbReference>
<dbReference type="RefSeq" id="WP_183955809.1">
    <property type="nucleotide sequence ID" value="NZ_JACIEB010000005.1"/>
</dbReference>
<evidence type="ECO:0000313" key="4">
    <source>
        <dbReference type="Proteomes" id="UP000552757"/>
    </source>
</evidence>
<dbReference type="Pfam" id="PF13350">
    <property type="entry name" value="Y_phosphatase3"/>
    <property type="match status" value="1"/>
</dbReference>
<dbReference type="Proteomes" id="UP000552757">
    <property type="component" value="Unassembled WGS sequence"/>
</dbReference>
<dbReference type="AlphaFoldDB" id="A0A7W6DHB1"/>
<keyword evidence="3" id="KW-0378">Hydrolase</keyword>
<sequence length="254" mass="27815">MTEALSKLNFRDIGGLPTHDGRIVRPGLIYRSEGPASFAPVHREELAALNIRLVCDLRSQGERDKDPNDWAEAARLLNLDVTADLRVKTNNGWEALRHDQSAATVRAALVGNYASIPAALRPHLRHFVESIIGGEVPALVHCTAGKDRTGVMIALLLRAVGVPEDIVIADYERSDIFARNLRLRGGIEEQFYETFGFVPSQELIDAMIGVDVDFLNTAFDALTSEHGSLEGYFAAADVDATLLACFRETMVTQG</sequence>
<evidence type="ECO:0000313" key="3">
    <source>
        <dbReference type="EMBL" id="MBB3982747.1"/>
    </source>
</evidence>
<comment type="caution">
    <text evidence="3">The sequence shown here is derived from an EMBL/GenBank/DDBJ whole genome shotgun (WGS) entry which is preliminary data.</text>
</comment>
<dbReference type="PROSITE" id="PS50056">
    <property type="entry name" value="TYR_PHOSPHATASE_2"/>
    <property type="match status" value="1"/>
</dbReference>
<proteinExistence type="inferred from homology"/>
<name>A0A7W6DHB1_9SPHN</name>
<protein>
    <submittedName>
        <fullName evidence="3">Protein-tyrosine phosphatase</fullName>
        <ecNumber evidence="3">3.1.3.48</ecNumber>
    </submittedName>
</protein>
<dbReference type="EMBL" id="JACIEB010000005">
    <property type="protein sequence ID" value="MBB3982747.1"/>
    <property type="molecule type" value="Genomic_DNA"/>
</dbReference>
<dbReference type="GO" id="GO:0004725">
    <property type="term" value="F:protein tyrosine phosphatase activity"/>
    <property type="evidence" value="ECO:0007669"/>
    <property type="project" value="UniProtKB-EC"/>
</dbReference>
<evidence type="ECO:0000256" key="1">
    <source>
        <dbReference type="ARBA" id="ARBA00009580"/>
    </source>
</evidence>
<dbReference type="InterPro" id="IPR026893">
    <property type="entry name" value="Tyr/Ser_Pase_IphP-type"/>
</dbReference>
<reference evidence="3 4" key="1">
    <citation type="submission" date="2020-08" db="EMBL/GenBank/DDBJ databases">
        <title>Genomic Encyclopedia of Type Strains, Phase IV (KMG-IV): sequencing the most valuable type-strain genomes for metagenomic binning, comparative biology and taxonomic classification.</title>
        <authorList>
            <person name="Goeker M."/>
        </authorList>
    </citation>
    <scope>NUCLEOTIDE SEQUENCE [LARGE SCALE GENOMIC DNA]</scope>
    <source>
        <strain evidence="3 4">DSM 29348</strain>
    </source>
</reference>
<dbReference type="PANTHER" id="PTHR31126">
    <property type="entry name" value="TYROSINE-PROTEIN PHOSPHATASE"/>
    <property type="match status" value="1"/>
</dbReference>
<dbReference type="InterPro" id="IPR029021">
    <property type="entry name" value="Prot-tyrosine_phosphatase-like"/>
</dbReference>